<dbReference type="Proteomes" id="UP000450676">
    <property type="component" value="Unassembled WGS sequence"/>
</dbReference>
<protein>
    <submittedName>
        <fullName evidence="1">Uncharacterized protein</fullName>
    </submittedName>
</protein>
<evidence type="ECO:0000313" key="1">
    <source>
        <dbReference type="EMBL" id="MYN09713.1"/>
    </source>
</evidence>
<reference evidence="1 2" key="1">
    <citation type="submission" date="2019-12" db="EMBL/GenBank/DDBJ databases">
        <title>Novel species isolated from a subtropical stream in China.</title>
        <authorList>
            <person name="Lu H."/>
        </authorList>
    </citation>
    <scope>NUCLEOTIDE SEQUENCE [LARGE SCALE GENOMIC DNA]</scope>
    <source>
        <strain evidence="1 2">FT127W</strain>
    </source>
</reference>
<sequence length="169" mass="17245">MNFLIKDARIDGPVVLVDPPLDEALAAPQAAALDTALACLDAASSGKITAAPACAYAPGGETGVKLAAAQAAQIAKPAYWRSRASEIDNLPASASQLRTARKTFGDLPLVVLARSDAAQATAAQHLASLSTRGRSVALPDTGLPLLFAQPEAVSAAVLQVLEALEKPQP</sequence>
<organism evidence="1 2">
    <name type="scientific">Pseudoduganella aquatica</name>
    <dbReference type="NCBI Taxonomy" id="2660641"/>
    <lineage>
        <taxon>Bacteria</taxon>
        <taxon>Pseudomonadati</taxon>
        <taxon>Pseudomonadota</taxon>
        <taxon>Betaproteobacteria</taxon>
        <taxon>Burkholderiales</taxon>
        <taxon>Oxalobacteraceae</taxon>
        <taxon>Telluria group</taxon>
        <taxon>Pseudoduganella</taxon>
    </lineage>
</organism>
<comment type="caution">
    <text evidence="1">The sequence shown here is derived from an EMBL/GenBank/DDBJ whole genome shotgun (WGS) entry which is preliminary data.</text>
</comment>
<evidence type="ECO:0000313" key="2">
    <source>
        <dbReference type="Proteomes" id="UP000450676"/>
    </source>
</evidence>
<name>A0A7X4HFA3_9BURK</name>
<proteinExistence type="predicted"/>
<gene>
    <name evidence="1" type="ORF">GTP77_20535</name>
</gene>
<dbReference type="EMBL" id="WWCU01000026">
    <property type="protein sequence ID" value="MYN09713.1"/>
    <property type="molecule type" value="Genomic_DNA"/>
</dbReference>
<dbReference type="AlphaFoldDB" id="A0A7X4HFA3"/>
<keyword evidence="2" id="KW-1185">Reference proteome</keyword>
<dbReference type="RefSeq" id="WP_161074010.1">
    <property type="nucleotide sequence ID" value="NZ_WWCU01000026.1"/>
</dbReference>
<accession>A0A7X4HFA3</accession>